<sequence>MTKQRSAAGVAVLDGYLYVMGGHDGMSIFSSVERFSPEKGQWEAVPSMLSKRCRLGATTLNGKIYVCGGTEPYSNKVEWKFCACMVLLQLYPESDLEARVNHAFPFLQAGCVVQLRKLSSKSIFYDGAQFLNSVECFDPTTMRWTPVTPMNIKRSRVSLVANANAIYAIAG</sequence>
<dbReference type="EMBL" id="UYYB01022666">
    <property type="protein sequence ID" value="VDM71904.1"/>
    <property type="molecule type" value="Genomic_DNA"/>
</dbReference>
<gene>
    <name evidence="2" type="ORF">SVUK_LOCUS6902</name>
</gene>
<dbReference type="SUPFAM" id="SSF117281">
    <property type="entry name" value="Kelch motif"/>
    <property type="match status" value="1"/>
</dbReference>
<dbReference type="InterPro" id="IPR052392">
    <property type="entry name" value="Kelch-BTB_domain-containing"/>
</dbReference>
<dbReference type="PANTHER" id="PTHR46375">
    <property type="entry name" value="KELCH REPEAT AND BTB DOMAIN-CONTAINING PROTEIN 13-RELATED"/>
    <property type="match status" value="1"/>
</dbReference>
<keyword evidence="3" id="KW-1185">Reference proteome</keyword>
<name>A0A3P7J1U5_STRVU</name>
<accession>A0A3P7J1U5</accession>
<dbReference type="InterPro" id="IPR006652">
    <property type="entry name" value="Kelch_1"/>
</dbReference>
<dbReference type="SMART" id="SM00612">
    <property type="entry name" value="Kelch"/>
    <property type="match status" value="2"/>
</dbReference>
<dbReference type="PANTHER" id="PTHR46375:SF3">
    <property type="entry name" value="KELCH REPEAT AND BTB DOMAIN-CONTAINING PROTEIN 13"/>
    <property type="match status" value="1"/>
</dbReference>
<dbReference type="Gene3D" id="2.120.10.80">
    <property type="entry name" value="Kelch-type beta propeller"/>
    <property type="match status" value="1"/>
</dbReference>
<evidence type="ECO:0000256" key="1">
    <source>
        <dbReference type="ARBA" id="ARBA00022441"/>
    </source>
</evidence>
<evidence type="ECO:0000313" key="2">
    <source>
        <dbReference type="EMBL" id="VDM71904.1"/>
    </source>
</evidence>
<dbReference type="OrthoDB" id="20684at2759"/>
<keyword evidence="1" id="KW-0880">Kelch repeat</keyword>
<dbReference type="Pfam" id="PF01344">
    <property type="entry name" value="Kelch_1"/>
    <property type="match status" value="3"/>
</dbReference>
<dbReference type="AlphaFoldDB" id="A0A3P7J1U5"/>
<dbReference type="PRINTS" id="PR00501">
    <property type="entry name" value="KELCHREPEAT"/>
</dbReference>
<organism evidence="2 3">
    <name type="scientific">Strongylus vulgaris</name>
    <name type="common">Blood worm</name>
    <dbReference type="NCBI Taxonomy" id="40348"/>
    <lineage>
        <taxon>Eukaryota</taxon>
        <taxon>Metazoa</taxon>
        <taxon>Ecdysozoa</taxon>
        <taxon>Nematoda</taxon>
        <taxon>Chromadorea</taxon>
        <taxon>Rhabditida</taxon>
        <taxon>Rhabditina</taxon>
        <taxon>Rhabditomorpha</taxon>
        <taxon>Strongyloidea</taxon>
        <taxon>Strongylidae</taxon>
        <taxon>Strongylus</taxon>
    </lineage>
</organism>
<dbReference type="Proteomes" id="UP000270094">
    <property type="component" value="Unassembled WGS sequence"/>
</dbReference>
<evidence type="ECO:0008006" key="4">
    <source>
        <dbReference type="Google" id="ProtNLM"/>
    </source>
</evidence>
<evidence type="ECO:0000313" key="3">
    <source>
        <dbReference type="Proteomes" id="UP000270094"/>
    </source>
</evidence>
<dbReference type="InterPro" id="IPR015915">
    <property type="entry name" value="Kelch-typ_b-propeller"/>
</dbReference>
<protein>
    <recommendedName>
        <fullName evidence="4">Kelch repeat protein</fullName>
    </recommendedName>
</protein>
<reference evidence="2 3" key="1">
    <citation type="submission" date="2018-11" db="EMBL/GenBank/DDBJ databases">
        <authorList>
            <consortium name="Pathogen Informatics"/>
        </authorList>
    </citation>
    <scope>NUCLEOTIDE SEQUENCE [LARGE SCALE GENOMIC DNA]</scope>
</reference>
<proteinExistence type="predicted"/>